<evidence type="ECO:0000256" key="6">
    <source>
        <dbReference type="ARBA" id="ARBA00022989"/>
    </source>
</evidence>
<comment type="subunit">
    <text evidence="9">The complex comprises the extracytoplasmic solute receptor protein and the two transmembrane proteins.</text>
</comment>
<gene>
    <name evidence="11" type="ORF">GCM10017621_28030</name>
</gene>
<comment type="caution">
    <text evidence="9">Lacks conserved residue(s) required for the propagation of feature annotation.</text>
</comment>
<dbReference type="InterPro" id="IPR055348">
    <property type="entry name" value="DctQ"/>
</dbReference>
<name>A0A9W6IQD8_9PROT</name>
<keyword evidence="2 9" id="KW-0813">Transport</keyword>
<keyword evidence="7 9" id="KW-0472">Membrane</keyword>
<sequence>MSGTAHRIAAGLERVAGALNRFVWAGAAGFLVLMLGLVFIQIVGRYGFSDAPSWTEEGARYAMVWSGLLGGVVAFHQDADPVLVQVTDRHPLWLRRLRAWSGSACIVVFLGVLLVNSLGFVARASARHTESLDWNLGIVVGILPLYAGLVMIQAVLKLAIFELRAAGGGAVADEG</sequence>
<comment type="subcellular location">
    <subcellularLocation>
        <location evidence="1 9">Cell inner membrane</location>
        <topology evidence="1 9">Multi-pass membrane protein</topology>
    </subcellularLocation>
</comment>
<accession>A0A9W6IQD8</accession>
<feature type="domain" description="Tripartite ATP-independent periplasmic transporters DctQ component" evidence="10">
    <location>
        <begin position="34"/>
        <end position="158"/>
    </location>
</feature>
<keyword evidence="6 9" id="KW-1133">Transmembrane helix</keyword>
<keyword evidence="5 9" id="KW-0812">Transmembrane</keyword>
<evidence type="ECO:0000256" key="4">
    <source>
        <dbReference type="ARBA" id="ARBA00022519"/>
    </source>
</evidence>
<dbReference type="GO" id="GO:0022857">
    <property type="term" value="F:transmembrane transporter activity"/>
    <property type="evidence" value="ECO:0007669"/>
    <property type="project" value="UniProtKB-UniRule"/>
</dbReference>
<evidence type="ECO:0000256" key="8">
    <source>
        <dbReference type="ARBA" id="ARBA00038436"/>
    </source>
</evidence>
<evidence type="ECO:0000313" key="12">
    <source>
        <dbReference type="Proteomes" id="UP001143486"/>
    </source>
</evidence>
<comment type="similarity">
    <text evidence="8 9">Belongs to the TRAP transporter small permease family.</text>
</comment>
<evidence type="ECO:0000256" key="7">
    <source>
        <dbReference type="ARBA" id="ARBA00023136"/>
    </source>
</evidence>
<reference evidence="11" key="2">
    <citation type="submission" date="2023-01" db="EMBL/GenBank/DDBJ databases">
        <authorList>
            <person name="Sun Q."/>
            <person name="Evtushenko L."/>
        </authorList>
    </citation>
    <scope>NUCLEOTIDE SEQUENCE</scope>
    <source>
        <strain evidence="11">VKM B-1513</strain>
    </source>
</reference>
<protein>
    <recommendedName>
        <fullName evidence="9">TRAP transporter small permease protein</fullName>
    </recommendedName>
</protein>
<evidence type="ECO:0000256" key="2">
    <source>
        <dbReference type="ARBA" id="ARBA00022448"/>
    </source>
</evidence>
<evidence type="ECO:0000256" key="9">
    <source>
        <dbReference type="RuleBase" id="RU369079"/>
    </source>
</evidence>
<feature type="transmembrane region" description="Helical" evidence="9">
    <location>
        <begin position="99"/>
        <end position="122"/>
    </location>
</feature>
<evidence type="ECO:0000259" key="10">
    <source>
        <dbReference type="Pfam" id="PF04290"/>
    </source>
</evidence>
<dbReference type="GO" id="GO:0005886">
    <property type="term" value="C:plasma membrane"/>
    <property type="evidence" value="ECO:0007669"/>
    <property type="project" value="UniProtKB-SubCell"/>
</dbReference>
<evidence type="ECO:0000256" key="1">
    <source>
        <dbReference type="ARBA" id="ARBA00004429"/>
    </source>
</evidence>
<dbReference type="PANTHER" id="PTHR35011:SF2">
    <property type="entry name" value="2,3-DIKETO-L-GULONATE TRAP TRANSPORTER SMALL PERMEASE PROTEIN YIAM"/>
    <property type="match status" value="1"/>
</dbReference>
<reference evidence="11" key="1">
    <citation type="journal article" date="2014" name="Int. J. Syst. Evol. Microbiol.">
        <title>Complete genome sequence of Corynebacterium casei LMG S-19264T (=DSM 44701T), isolated from a smear-ripened cheese.</title>
        <authorList>
            <consortium name="US DOE Joint Genome Institute (JGI-PGF)"/>
            <person name="Walter F."/>
            <person name="Albersmeier A."/>
            <person name="Kalinowski J."/>
            <person name="Ruckert C."/>
        </authorList>
    </citation>
    <scope>NUCLEOTIDE SEQUENCE</scope>
    <source>
        <strain evidence="11">VKM B-1513</strain>
    </source>
</reference>
<evidence type="ECO:0000313" key="11">
    <source>
        <dbReference type="EMBL" id="GLK53295.1"/>
    </source>
</evidence>
<feature type="transmembrane region" description="Helical" evidence="9">
    <location>
        <begin position="134"/>
        <end position="156"/>
    </location>
</feature>
<keyword evidence="4 9" id="KW-0997">Cell inner membrane</keyword>
<comment type="caution">
    <text evidence="11">The sequence shown here is derived from an EMBL/GenBank/DDBJ whole genome shotgun (WGS) entry which is preliminary data.</text>
</comment>
<dbReference type="Proteomes" id="UP001143486">
    <property type="component" value="Unassembled WGS sequence"/>
</dbReference>
<comment type="function">
    <text evidence="9">Part of the tripartite ATP-independent periplasmic (TRAP) transport system.</text>
</comment>
<keyword evidence="12" id="KW-1185">Reference proteome</keyword>
<dbReference type="EMBL" id="BSFE01000009">
    <property type="protein sequence ID" value="GLK53295.1"/>
    <property type="molecule type" value="Genomic_DNA"/>
</dbReference>
<dbReference type="InterPro" id="IPR007387">
    <property type="entry name" value="TRAP_DctQ"/>
</dbReference>
<proteinExistence type="inferred from homology"/>
<feature type="transmembrane region" description="Helical" evidence="9">
    <location>
        <begin position="22"/>
        <end position="43"/>
    </location>
</feature>
<dbReference type="Pfam" id="PF04290">
    <property type="entry name" value="DctQ"/>
    <property type="match status" value="1"/>
</dbReference>
<organism evidence="11 12">
    <name type="scientific">Maricaulis virginensis</name>
    <dbReference type="NCBI Taxonomy" id="144022"/>
    <lineage>
        <taxon>Bacteria</taxon>
        <taxon>Pseudomonadati</taxon>
        <taxon>Pseudomonadota</taxon>
        <taxon>Alphaproteobacteria</taxon>
        <taxon>Maricaulales</taxon>
        <taxon>Maricaulaceae</taxon>
        <taxon>Maricaulis</taxon>
    </lineage>
</organism>
<keyword evidence="3" id="KW-1003">Cell membrane</keyword>
<dbReference type="RefSeq" id="WP_271187648.1">
    <property type="nucleotide sequence ID" value="NZ_BSFE01000009.1"/>
</dbReference>
<evidence type="ECO:0000256" key="3">
    <source>
        <dbReference type="ARBA" id="ARBA00022475"/>
    </source>
</evidence>
<evidence type="ECO:0000256" key="5">
    <source>
        <dbReference type="ARBA" id="ARBA00022692"/>
    </source>
</evidence>
<dbReference type="GO" id="GO:0015740">
    <property type="term" value="P:C4-dicarboxylate transport"/>
    <property type="evidence" value="ECO:0007669"/>
    <property type="project" value="TreeGrafter"/>
</dbReference>
<dbReference type="AlphaFoldDB" id="A0A9W6IQD8"/>
<dbReference type="PANTHER" id="PTHR35011">
    <property type="entry name" value="2,3-DIKETO-L-GULONATE TRAP TRANSPORTER SMALL PERMEASE PROTEIN YIAM"/>
    <property type="match status" value="1"/>
</dbReference>